<keyword evidence="2" id="KW-1185">Reference proteome</keyword>
<feature type="non-terminal residue" evidence="1">
    <location>
        <position position="1"/>
    </location>
</feature>
<sequence>SGDAKVSLENVFSSSHSGISVVPATLSNSGDAQVSLEKVFSSSHSGVNVVPAPLAHSDDAQGSFEIVSRSHSGITVDFQQKLNLGDTDQEAPSDEIITRKFKASADQSTSLLGLGINSEKRIKDTSSLDVIYEHLQVPVPSVPSPEFGTSSPTTVLEGSNFSVTELNRDLLAEEGALLCNRVMVYPRKPTLEFPKGTTLIPITDDHWVAVNLEYPNE</sequence>
<dbReference type="EMBL" id="JABWDY010022894">
    <property type="protein sequence ID" value="KAF5191360.1"/>
    <property type="molecule type" value="Genomic_DNA"/>
</dbReference>
<evidence type="ECO:0000313" key="2">
    <source>
        <dbReference type="Proteomes" id="UP000554482"/>
    </source>
</evidence>
<protein>
    <submittedName>
        <fullName evidence="1">Uncharacterized protein</fullName>
    </submittedName>
</protein>
<reference evidence="1 2" key="1">
    <citation type="submission" date="2020-06" db="EMBL/GenBank/DDBJ databases">
        <title>Transcriptomic and genomic resources for Thalictrum thalictroides and T. hernandezii: Facilitating candidate gene discovery in an emerging model plant lineage.</title>
        <authorList>
            <person name="Arias T."/>
            <person name="Riano-Pachon D.M."/>
            <person name="Di Stilio V.S."/>
        </authorList>
    </citation>
    <scope>NUCLEOTIDE SEQUENCE [LARGE SCALE GENOMIC DNA]</scope>
    <source>
        <strain evidence="2">cv. WT478/WT964</strain>
        <tissue evidence="1">Leaves</tissue>
    </source>
</reference>
<dbReference type="AlphaFoldDB" id="A0A7J6W4C8"/>
<dbReference type="Proteomes" id="UP000554482">
    <property type="component" value="Unassembled WGS sequence"/>
</dbReference>
<accession>A0A7J6W4C8</accession>
<comment type="caution">
    <text evidence="1">The sequence shown here is derived from an EMBL/GenBank/DDBJ whole genome shotgun (WGS) entry which is preliminary data.</text>
</comment>
<name>A0A7J6W4C8_THATH</name>
<proteinExistence type="predicted"/>
<gene>
    <name evidence="1" type="ORF">FRX31_019053</name>
</gene>
<dbReference type="OrthoDB" id="5274873at2759"/>
<evidence type="ECO:0000313" key="1">
    <source>
        <dbReference type="EMBL" id="KAF5191360.1"/>
    </source>
</evidence>
<organism evidence="1 2">
    <name type="scientific">Thalictrum thalictroides</name>
    <name type="common">Rue-anemone</name>
    <name type="synonym">Anemone thalictroides</name>
    <dbReference type="NCBI Taxonomy" id="46969"/>
    <lineage>
        <taxon>Eukaryota</taxon>
        <taxon>Viridiplantae</taxon>
        <taxon>Streptophyta</taxon>
        <taxon>Embryophyta</taxon>
        <taxon>Tracheophyta</taxon>
        <taxon>Spermatophyta</taxon>
        <taxon>Magnoliopsida</taxon>
        <taxon>Ranunculales</taxon>
        <taxon>Ranunculaceae</taxon>
        <taxon>Thalictroideae</taxon>
        <taxon>Thalictrum</taxon>
    </lineage>
</organism>